<keyword evidence="2" id="KW-1185">Reference proteome</keyword>
<evidence type="ECO:0000313" key="1">
    <source>
        <dbReference type="EMBL" id="KAH6944159.1"/>
    </source>
</evidence>
<comment type="caution">
    <text evidence="1">The sequence shown here is derived from an EMBL/GenBank/DDBJ whole genome shotgun (WGS) entry which is preliminary data.</text>
</comment>
<dbReference type="EMBL" id="CM023481">
    <property type="protein sequence ID" value="KAH6944159.1"/>
    <property type="molecule type" value="Genomic_DNA"/>
</dbReference>
<dbReference type="Proteomes" id="UP000821845">
    <property type="component" value="Chromosome 1"/>
</dbReference>
<evidence type="ECO:0000313" key="2">
    <source>
        <dbReference type="Proteomes" id="UP000821845"/>
    </source>
</evidence>
<organism evidence="1 2">
    <name type="scientific">Hyalomma asiaticum</name>
    <name type="common">Tick</name>
    <dbReference type="NCBI Taxonomy" id="266040"/>
    <lineage>
        <taxon>Eukaryota</taxon>
        <taxon>Metazoa</taxon>
        <taxon>Ecdysozoa</taxon>
        <taxon>Arthropoda</taxon>
        <taxon>Chelicerata</taxon>
        <taxon>Arachnida</taxon>
        <taxon>Acari</taxon>
        <taxon>Parasitiformes</taxon>
        <taxon>Ixodida</taxon>
        <taxon>Ixodoidea</taxon>
        <taxon>Ixodidae</taxon>
        <taxon>Hyalomminae</taxon>
        <taxon>Hyalomma</taxon>
    </lineage>
</organism>
<proteinExistence type="predicted"/>
<name>A0ACB7TDA9_HYAAI</name>
<accession>A0ACB7TDA9</accession>
<protein>
    <submittedName>
        <fullName evidence="1">Uncharacterized protein</fullName>
    </submittedName>
</protein>
<reference evidence="1" key="1">
    <citation type="submission" date="2020-05" db="EMBL/GenBank/DDBJ databases">
        <title>Large-scale comparative analyses of tick genomes elucidate their genetic diversity and vector capacities.</title>
        <authorList>
            <person name="Jia N."/>
            <person name="Wang J."/>
            <person name="Shi W."/>
            <person name="Du L."/>
            <person name="Sun Y."/>
            <person name="Zhan W."/>
            <person name="Jiang J."/>
            <person name="Wang Q."/>
            <person name="Zhang B."/>
            <person name="Ji P."/>
            <person name="Sakyi L.B."/>
            <person name="Cui X."/>
            <person name="Yuan T."/>
            <person name="Jiang B."/>
            <person name="Yang W."/>
            <person name="Lam T.T.-Y."/>
            <person name="Chang Q."/>
            <person name="Ding S."/>
            <person name="Wang X."/>
            <person name="Zhu J."/>
            <person name="Ruan X."/>
            <person name="Zhao L."/>
            <person name="Wei J."/>
            <person name="Que T."/>
            <person name="Du C."/>
            <person name="Cheng J."/>
            <person name="Dai P."/>
            <person name="Han X."/>
            <person name="Huang E."/>
            <person name="Gao Y."/>
            <person name="Liu J."/>
            <person name="Shao H."/>
            <person name="Ye R."/>
            <person name="Li L."/>
            <person name="Wei W."/>
            <person name="Wang X."/>
            <person name="Wang C."/>
            <person name="Yang T."/>
            <person name="Huo Q."/>
            <person name="Li W."/>
            <person name="Guo W."/>
            <person name="Chen H."/>
            <person name="Zhou L."/>
            <person name="Ni X."/>
            <person name="Tian J."/>
            <person name="Zhou Y."/>
            <person name="Sheng Y."/>
            <person name="Liu T."/>
            <person name="Pan Y."/>
            <person name="Xia L."/>
            <person name="Li J."/>
            <person name="Zhao F."/>
            <person name="Cao W."/>
        </authorList>
    </citation>
    <scope>NUCLEOTIDE SEQUENCE</scope>
    <source>
        <strain evidence="1">Hyas-2018</strain>
    </source>
</reference>
<sequence length="167" mass="18023">MLSGRKVSRQPILAAAIALGVSKEALADLADIFASSPPVTYAEAGTSLTFLRLHHIHLLHHAPDDRALLSRLQSPLTPHMGRLCILTKKSSAPPAESHHLLCLRIGCNWAAAQRYRLGLLTFQRCNSFGNSRPAAAIALPPKLPHKSRSLLQPALGLPSNCRCTHPA</sequence>
<gene>
    <name evidence="1" type="ORF">HPB50_002115</name>
</gene>